<dbReference type="RefSeq" id="WP_025088057.1">
    <property type="nucleotide sequence ID" value="NZ_AZFT01000053.1"/>
</dbReference>
<dbReference type="PANTHER" id="PTHR48111:SF22">
    <property type="entry name" value="REGULATOR OF RPOS"/>
    <property type="match status" value="1"/>
</dbReference>
<dbReference type="GO" id="GO:0000976">
    <property type="term" value="F:transcription cis-regulatory region binding"/>
    <property type="evidence" value="ECO:0007669"/>
    <property type="project" value="TreeGrafter"/>
</dbReference>
<evidence type="ECO:0000256" key="2">
    <source>
        <dbReference type="ARBA" id="ARBA00023012"/>
    </source>
</evidence>
<evidence type="ECO:0000256" key="3">
    <source>
        <dbReference type="ARBA" id="ARBA00023015"/>
    </source>
</evidence>
<keyword evidence="11" id="KW-1185">Reference proteome</keyword>
<dbReference type="SMART" id="SM00862">
    <property type="entry name" value="Trans_reg_C"/>
    <property type="match status" value="1"/>
</dbReference>
<dbReference type="PROSITE" id="PS51755">
    <property type="entry name" value="OMPR_PHOB"/>
    <property type="match status" value="1"/>
</dbReference>
<dbReference type="CDD" id="cd17624">
    <property type="entry name" value="REC_OmpR_PmrA-like"/>
    <property type="match status" value="1"/>
</dbReference>
<keyword evidence="3" id="KW-0805">Transcription regulation</keyword>
<dbReference type="STRING" id="1423724.FC32_GL001378"/>
<keyword evidence="1 6" id="KW-0597">Phosphoprotein</keyword>
<reference evidence="10 11" key="1">
    <citation type="journal article" date="2015" name="Genome Announc.">
        <title>Expanding the biotechnology potential of lactobacilli through comparative genomics of 213 strains and associated genera.</title>
        <authorList>
            <person name="Sun Z."/>
            <person name="Harris H.M."/>
            <person name="McCann A."/>
            <person name="Guo C."/>
            <person name="Argimon S."/>
            <person name="Zhang W."/>
            <person name="Yang X."/>
            <person name="Jeffery I.B."/>
            <person name="Cooney J.C."/>
            <person name="Kagawa T.F."/>
            <person name="Liu W."/>
            <person name="Song Y."/>
            <person name="Salvetti E."/>
            <person name="Wrobel A."/>
            <person name="Rasinkangas P."/>
            <person name="Parkhill J."/>
            <person name="Rea M.C."/>
            <person name="O'Sullivan O."/>
            <person name="Ritari J."/>
            <person name="Douillard F.P."/>
            <person name="Paul Ross R."/>
            <person name="Yang R."/>
            <person name="Briner A.E."/>
            <person name="Felis G.E."/>
            <person name="de Vos W.M."/>
            <person name="Barrangou R."/>
            <person name="Klaenhammer T.R."/>
            <person name="Caufield P.W."/>
            <person name="Cui Y."/>
            <person name="Zhang H."/>
            <person name="O'Toole P.W."/>
        </authorList>
    </citation>
    <scope>NUCLEOTIDE SEQUENCE [LARGE SCALE GENOMIC DNA]</scope>
    <source>
        <strain evidence="10 11">DSM 16634</strain>
    </source>
</reference>
<comment type="caution">
    <text evidence="10">The sequence shown here is derived from an EMBL/GenBank/DDBJ whole genome shotgun (WGS) entry which is preliminary data.</text>
</comment>
<dbReference type="InterPro" id="IPR039420">
    <property type="entry name" value="WalR-like"/>
</dbReference>
<evidence type="ECO:0000259" key="9">
    <source>
        <dbReference type="PROSITE" id="PS51755"/>
    </source>
</evidence>
<dbReference type="InterPro" id="IPR011006">
    <property type="entry name" value="CheY-like_superfamily"/>
</dbReference>
<name>A0A0R1TZR6_9LACO</name>
<keyword evidence="2" id="KW-0902">Two-component regulatory system</keyword>
<dbReference type="SUPFAM" id="SSF52172">
    <property type="entry name" value="CheY-like"/>
    <property type="match status" value="1"/>
</dbReference>
<dbReference type="GO" id="GO:0006355">
    <property type="term" value="P:regulation of DNA-templated transcription"/>
    <property type="evidence" value="ECO:0007669"/>
    <property type="project" value="InterPro"/>
</dbReference>
<dbReference type="GO" id="GO:0005829">
    <property type="term" value="C:cytosol"/>
    <property type="evidence" value="ECO:0007669"/>
    <property type="project" value="TreeGrafter"/>
</dbReference>
<dbReference type="GO" id="GO:0032993">
    <property type="term" value="C:protein-DNA complex"/>
    <property type="evidence" value="ECO:0007669"/>
    <property type="project" value="TreeGrafter"/>
</dbReference>
<dbReference type="CDD" id="cd00383">
    <property type="entry name" value="trans_reg_C"/>
    <property type="match status" value="1"/>
</dbReference>
<protein>
    <submittedName>
        <fullName evidence="10">Two-component response regulator</fullName>
    </submittedName>
</protein>
<feature type="modified residue" description="4-aspartylphosphate" evidence="6">
    <location>
        <position position="52"/>
    </location>
</feature>
<dbReference type="PANTHER" id="PTHR48111">
    <property type="entry name" value="REGULATOR OF RPOS"/>
    <property type="match status" value="1"/>
</dbReference>
<dbReference type="SMART" id="SM00448">
    <property type="entry name" value="REC"/>
    <property type="match status" value="1"/>
</dbReference>
<dbReference type="AlphaFoldDB" id="A0A0R1TZR6"/>
<dbReference type="Proteomes" id="UP000051324">
    <property type="component" value="Unassembled WGS sequence"/>
</dbReference>
<evidence type="ECO:0000313" key="10">
    <source>
        <dbReference type="EMBL" id="KRL84098.1"/>
    </source>
</evidence>
<keyword evidence="5" id="KW-0804">Transcription</keyword>
<feature type="DNA-binding region" description="OmpR/PhoB-type" evidence="7">
    <location>
        <begin position="130"/>
        <end position="228"/>
    </location>
</feature>
<gene>
    <name evidence="10" type="ORF">FC32_GL001378</name>
</gene>
<dbReference type="Gene3D" id="1.10.10.10">
    <property type="entry name" value="Winged helix-like DNA-binding domain superfamily/Winged helix DNA-binding domain"/>
    <property type="match status" value="1"/>
</dbReference>
<organism evidence="10 11">
    <name type="scientific">Ligilactobacillus apodemi DSM 16634 = JCM 16172</name>
    <dbReference type="NCBI Taxonomy" id="1423724"/>
    <lineage>
        <taxon>Bacteria</taxon>
        <taxon>Bacillati</taxon>
        <taxon>Bacillota</taxon>
        <taxon>Bacilli</taxon>
        <taxon>Lactobacillales</taxon>
        <taxon>Lactobacillaceae</taxon>
        <taxon>Ligilactobacillus</taxon>
    </lineage>
</organism>
<dbReference type="OrthoDB" id="9790442at2"/>
<evidence type="ECO:0000256" key="4">
    <source>
        <dbReference type="ARBA" id="ARBA00023125"/>
    </source>
</evidence>
<dbReference type="InterPro" id="IPR001867">
    <property type="entry name" value="OmpR/PhoB-type_DNA-bd"/>
</dbReference>
<dbReference type="Pfam" id="PF00486">
    <property type="entry name" value="Trans_reg_C"/>
    <property type="match status" value="1"/>
</dbReference>
<dbReference type="Pfam" id="PF00072">
    <property type="entry name" value="Response_reg"/>
    <property type="match status" value="1"/>
</dbReference>
<proteinExistence type="predicted"/>
<evidence type="ECO:0000256" key="1">
    <source>
        <dbReference type="ARBA" id="ARBA00022553"/>
    </source>
</evidence>
<dbReference type="GO" id="GO:0000156">
    <property type="term" value="F:phosphorelay response regulator activity"/>
    <property type="evidence" value="ECO:0007669"/>
    <property type="project" value="TreeGrafter"/>
</dbReference>
<evidence type="ECO:0000256" key="5">
    <source>
        <dbReference type="ARBA" id="ARBA00023163"/>
    </source>
</evidence>
<dbReference type="SUPFAM" id="SSF46894">
    <property type="entry name" value="C-terminal effector domain of the bipartite response regulators"/>
    <property type="match status" value="1"/>
</dbReference>
<dbReference type="EMBL" id="AZFT01000053">
    <property type="protein sequence ID" value="KRL84098.1"/>
    <property type="molecule type" value="Genomic_DNA"/>
</dbReference>
<feature type="domain" description="OmpR/PhoB-type" evidence="9">
    <location>
        <begin position="130"/>
        <end position="228"/>
    </location>
</feature>
<dbReference type="FunFam" id="3.40.50.2300:FF:000001">
    <property type="entry name" value="DNA-binding response regulator PhoB"/>
    <property type="match status" value="1"/>
</dbReference>
<accession>A0A0R1TZR6</accession>
<evidence type="ECO:0000259" key="8">
    <source>
        <dbReference type="PROSITE" id="PS50110"/>
    </source>
</evidence>
<evidence type="ECO:0000313" key="11">
    <source>
        <dbReference type="Proteomes" id="UP000051324"/>
    </source>
</evidence>
<sequence length="228" mass="26427">MSKILIIEDEANLSHFVELELKHEGYETYVCEDGRTGLEVALSDEWDAILLDLMLPDLNGLEVCRRVRQVKNTPIIMMTARDSVIDRVSGLDHGADDYVIKPFAIEELLARLRAVLRRVDLESEYNSSKQTTVSYRDLVIEKENRVVRRGDEIIELTKREYELLLTLMENVNVVLARDVLLKEVWGYESQIETNVVDVYIRYLRNKIDRPGEDSYIQTVRGTGYVMRS</sequence>
<dbReference type="Gene3D" id="6.10.250.690">
    <property type="match status" value="1"/>
</dbReference>
<evidence type="ECO:0000256" key="6">
    <source>
        <dbReference type="PROSITE-ProRule" id="PRU00169"/>
    </source>
</evidence>
<dbReference type="InterPro" id="IPR001789">
    <property type="entry name" value="Sig_transdc_resp-reg_receiver"/>
</dbReference>
<dbReference type="InterPro" id="IPR016032">
    <property type="entry name" value="Sig_transdc_resp-reg_C-effctor"/>
</dbReference>
<dbReference type="PROSITE" id="PS50110">
    <property type="entry name" value="RESPONSE_REGULATORY"/>
    <property type="match status" value="1"/>
</dbReference>
<evidence type="ECO:0000256" key="7">
    <source>
        <dbReference type="PROSITE-ProRule" id="PRU01091"/>
    </source>
</evidence>
<dbReference type="Gene3D" id="3.40.50.2300">
    <property type="match status" value="1"/>
</dbReference>
<feature type="domain" description="Response regulatory" evidence="8">
    <location>
        <begin position="3"/>
        <end position="116"/>
    </location>
</feature>
<dbReference type="InterPro" id="IPR036388">
    <property type="entry name" value="WH-like_DNA-bd_sf"/>
</dbReference>
<dbReference type="eggNOG" id="COG0745">
    <property type="taxonomic scope" value="Bacteria"/>
</dbReference>
<dbReference type="FunFam" id="1.10.10.10:FF:000005">
    <property type="entry name" value="Two-component system response regulator"/>
    <property type="match status" value="1"/>
</dbReference>
<dbReference type="PATRIC" id="fig|1423724.4.peg.1439"/>
<keyword evidence="4 7" id="KW-0238">DNA-binding</keyword>